<dbReference type="SMART" id="SM00093">
    <property type="entry name" value="SERPIN"/>
    <property type="match status" value="1"/>
</dbReference>
<dbReference type="GO" id="GO:0004867">
    <property type="term" value="F:serine-type endopeptidase inhibitor activity"/>
    <property type="evidence" value="ECO:0007669"/>
    <property type="project" value="InterPro"/>
</dbReference>
<dbReference type="InterPro" id="IPR000215">
    <property type="entry name" value="Serpin_fam"/>
</dbReference>
<sequence>MSSKIKLTSSLLLVAVVLAGCEKSDNETVPKNLPAPLEITLRAEEAGIVKNDQQFAFELFSNVFNEEAKGEDKSFMVSPFSLSMALAMTWNGAAGETKTAMQETLKMGNYSDDDINGYYKKLKEALLKTDPSTQLSIANAIFTNKFVTIKPNFIKTNTDYYHATVQPVDFSLPTTKDIINRWASDNTNNLIKEVIDKTNADDLMYLLNAIYFKGIWTTKFDAKNTSKKAFLTENGTKRTVDMMSQTAKFNYTEDEIMQVVQLPYGNQAFSMLVLLPQSGKKQTDVVSALQNKEYWGKTRTALRQAEVVLSLPKFKTEYSIKLNEVLEKMGMGVAFDPYKADFSRMSEISAFISFVKQDTYISTDESGTEAAAVTVIGMEMTSAAPGPQKVIFNADRPFIYVIQENSTGAILFMGAVKDIQ</sequence>
<dbReference type="Gene3D" id="3.30.497.10">
    <property type="entry name" value="Antithrombin, subunit I, domain 2"/>
    <property type="match status" value="1"/>
</dbReference>
<dbReference type="InterPro" id="IPR023795">
    <property type="entry name" value="Serpin_CS"/>
</dbReference>
<dbReference type="Pfam" id="PF00079">
    <property type="entry name" value="Serpin"/>
    <property type="match status" value="1"/>
</dbReference>
<comment type="caution">
    <text evidence="2">The sequence shown here is derived from an EMBL/GenBank/DDBJ whole genome shotgun (WGS) entry which is preliminary data.</text>
</comment>
<evidence type="ECO:0000313" key="2">
    <source>
        <dbReference type="EMBL" id="MPM74789.1"/>
    </source>
</evidence>
<dbReference type="PANTHER" id="PTHR11461">
    <property type="entry name" value="SERINE PROTEASE INHIBITOR, SERPIN"/>
    <property type="match status" value="1"/>
</dbReference>
<dbReference type="Gene3D" id="2.30.39.10">
    <property type="entry name" value="Alpha-1-antitrypsin, domain 1"/>
    <property type="match status" value="1"/>
</dbReference>
<dbReference type="InterPro" id="IPR042178">
    <property type="entry name" value="Serpin_sf_1"/>
</dbReference>
<dbReference type="EMBL" id="VSSQ01026193">
    <property type="protein sequence ID" value="MPM74789.1"/>
    <property type="molecule type" value="Genomic_DNA"/>
</dbReference>
<organism evidence="2">
    <name type="scientific">bioreactor metagenome</name>
    <dbReference type="NCBI Taxonomy" id="1076179"/>
    <lineage>
        <taxon>unclassified sequences</taxon>
        <taxon>metagenomes</taxon>
        <taxon>ecological metagenomes</taxon>
    </lineage>
</organism>
<dbReference type="GO" id="GO:0005615">
    <property type="term" value="C:extracellular space"/>
    <property type="evidence" value="ECO:0007669"/>
    <property type="project" value="InterPro"/>
</dbReference>
<dbReference type="AlphaFoldDB" id="A0A645CCW9"/>
<gene>
    <name evidence="2" type="ORF">SDC9_121778</name>
</gene>
<dbReference type="CDD" id="cd19588">
    <property type="entry name" value="serpin_miropin-like"/>
    <property type="match status" value="1"/>
</dbReference>
<reference evidence="2" key="1">
    <citation type="submission" date="2019-08" db="EMBL/GenBank/DDBJ databases">
        <authorList>
            <person name="Kucharzyk K."/>
            <person name="Murdoch R.W."/>
            <person name="Higgins S."/>
            <person name="Loffler F."/>
        </authorList>
    </citation>
    <scope>NUCLEOTIDE SEQUENCE</scope>
</reference>
<dbReference type="InterPro" id="IPR042185">
    <property type="entry name" value="Serpin_sf_2"/>
</dbReference>
<name>A0A645CCW9_9ZZZZ</name>
<dbReference type="PROSITE" id="PS51257">
    <property type="entry name" value="PROKAR_LIPOPROTEIN"/>
    <property type="match status" value="1"/>
</dbReference>
<dbReference type="InterPro" id="IPR036186">
    <property type="entry name" value="Serpin_sf"/>
</dbReference>
<feature type="domain" description="Serpin" evidence="1">
    <location>
        <begin position="61"/>
        <end position="419"/>
    </location>
</feature>
<protein>
    <recommendedName>
        <fullName evidence="1">Serpin domain-containing protein</fullName>
    </recommendedName>
</protein>
<dbReference type="PROSITE" id="PS00284">
    <property type="entry name" value="SERPIN"/>
    <property type="match status" value="1"/>
</dbReference>
<proteinExistence type="predicted"/>
<dbReference type="InterPro" id="IPR023796">
    <property type="entry name" value="Serpin_dom"/>
</dbReference>
<dbReference type="SUPFAM" id="SSF56574">
    <property type="entry name" value="Serpins"/>
    <property type="match status" value="1"/>
</dbReference>
<accession>A0A645CCW9</accession>
<dbReference type="PANTHER" id="PTHR11461:SF211">
    <property type="entry name" value="GH10112P-RELATED"/>
    <property type="match status" value="1"/>
</dbReference>
<evidence type="ECO:0000259" key="1">
    <source>
        <dbReference type="SMART" id="SM00093"/>
    </source>
</evidence>